<organism evidence="5 6">
    <name type="scientific">Candidatus Obscuribacter phosphatis</name>
    <dbReference type="NCBI Taxonomy" id="1906157"/>
    <lineage>
        <taxon>Bacteria</taxon>
        <taxon>Bacillati</taxon>
        <taxon>Candidatus Melainabacteria</taxon>
        <taxon>Candidatus Obscuribacterales</taxon>
        <taxon>Candidatus Obscuribacteraceae</taxon>
        <taxon>Candidatus Obscuribacter</taxon>
    </lineage>
</organism>
<dbReference type="PANTHER" id="PTHR12302:SF3">
    <property type="entry name" value="SERINE_THREONINE-PROTEIN KINASE 31"/>
    <property type="match status" value="1"/>
</dbReference>
<dbReference type="GO" id="GO:0003676">
    <property type="term" value="F:nucleic acid binding"/>
    <property type="evidence" value="ECO:0007669"/>
    <property type="project" value="InterPro"/>
</dbReference>
<keyword evidence="2" id="KW-0255">Endonuclease</keyword>
<sequence length="209" mass="23594">MDLKRASLPFAVGFILCICLLVTGTSIEAQARGRKAEKRKPVQFAGKVIAVSDGDTIKVLRDKVPQTVRLTFVDCPEKKQAFGTAAREYTAALCFNRTVQVRELGRDRYNRSLGEVVLPDKRVLNFELVRSGYAWWYEQFAPKAVNYQLAEAEARQHRLGLWRETSPTPPWQFRKLAALSRKNLASRFLAGKSLSGKKLVAATEQKNNH</sequence>
<dbReference type="SUPFAM" id="SSF50199">
    <property type="entry name" value="Staphylococcal nuclease"/>
    <property type="match status" value="1"/>
</dbReference>
<dbReference type="SMART" id="SM00318">
    <property type="entry name" value="SNc"/>
    <property type="match status" value="1"/>
</dbReference>
<dbReference type="PROSITE" id="PS50830">
    <property type="entry name" value="TNASE_3"/>
    <property type="match status" value="1"/>
</dbReference>
<gene>
    <name evidence="5" type="ORF">J0M35_10600</name>
</gene>
<dbReference type="PROSITE" id="PS01123">
    <property type="entry name" value="TNASE_1"/>
    <property type="match status" value="1"/>
</dbReference>
<evidence type="ECO:0000256" key="2">
    <source>
        <dbReference type="ARBA" id="ARBA00022759"/>
    </source>
</evidence>
<name>A0A8J7TL90_9BACT</name>
<dbReference type="Proteomes" id="UP000664277">
    <property type="component" value="Unassembled WGS sequence"/>
</dbReference>
<dbReference type="Pfam" id="PF00565">
    <property type="entry name" value="SNase"/>
    <property type="match status" value="1"/>
</dbReference>
<comment type="caution">
    <text evidence="5">The sequence shown here is derived from an EMBL/GenBank/DDBJ whole genome shotgun (WGS) entry which is preliminary data.</text>
</comment>
<dbReference type="InterPro" id="IPR016071">
    <property type="entry name" value="Staphylococal_nuclease_OB-fold"/>
</dbReference>
<evidence type="ECO:0000256" key="1">
    <source>
        <dbReference type="ARBA" id="ARBA00022722"/>
    </source>
</evidence>
<evidence type="ECO:0000256" key="3">
    <source>
        <dbReference type="ARBA" id="ARBA00022801"/>
    </source>
</evidence>
<dbReference type="InterPro" id="IPR035437">
    <property type="entry name" value="SNase_OB-fold_sf"/>
</dbReference>
<dbReference type="GO" id="GO:0016787">
    <property type="term" value="F:hydrolase activity"/>
    <property type="evidence" value="ECO:0007669"/>
    <property type="project" value="UniProtKB-KW"/>
</dbReference>
<dbReference type="GO" id="GO:0004519">
    <property type="term" value="F:endonuclease activity"/>
    <property type="evidence" value="ECO:0007669"/>
    <property type="project" value="UniProtKB-KW"/>
</dbReference>
<keyword evidence="1" id="KW-0540">Nuclease</keyword>
<dbReference type="AlphaFoldDB" id="A0A8J7TL90"/>
<keyword evidence="3" id="KW-0378">Hydrolase</keyword>
<protein>
    <submittedName>
        <fullName evidence="5">Thermonuclease family protein</fullName>
    </submittedName>
</protein>
<dbReference type="InterPro" id="IPR002071">
    <property type="entry name" value="Thermonucl_AS"/>
</dbReference>
<proteinExistence type="predicted"/>
<feature type="domain" description="TNase-like" evidence="4">
    <location>
        <begin position="42"/>
        <end position="164"/>
    </location>
</feature>
<dbReference type="Gene3D" id="2.40.50.90">
    <property type="match status" value="1"/>
</dbReference>
<evidence type="ECO:0000259" key="4">
    <source>
        <dbReference type="PROSITE" id="PS50830"/>
    </source>
</evidence>
<dbReference type="PANTHER" id="PTHR12302">
    <property type="entry name" value="EBNA2 BINDING PROTEIN P100"/>
    <property type="match status" value="1"/>
</dbReference>
<accession>A0A8J7TL90</accession>
<dbReference type="EMBL" id="JAFLCK010000013">
    <property type="protein sequence ID" value="MBN8660805.1"/>
    <property type="molecule type" value="Genomic_DNA"/>
</dbReference>
<evidence type="ECO:0000313" key="5">
    <source>
        <dbReference type="EMBL" id="MBN8660805.1"/>
    </source>
</evidence>
<evidence type="ECO:0000313" key="6">
    <source>
        <dbReference type="Proteomes" id="UP000664277"/>
    </source>
</evidence>
<reference evidence="5" key="1">
    <citation type="submission" date="2021-02" db="EMBL/GenBank/DDBJ databases">
        <title>Genome-Resolved Metagenomics of a Microbial Community Performing Photosynthetic Biological Nutrient Removal.</title>
        <authorList>
            <person name="Mcdaniel E.A."/>
        </authorList>
    </citation>
    <scope>NUCLEOTIDE SEQUENCE</scope>
    <source>
        <strain evidence="5">UWPOB_OBS1</strain>
    </source>
</reference>